<dbReference type="Proteomes" id="UP000034020">
    <property type="component" value="Unassembled WGS sequence"/>
</dbReference>
<gene>
    <name evidence="1" type="ORF">UX24_C0012G0008</name>
</gene>
<accession>A0A0G1N710</accession>
<evidence type="ECO:0000313" key="1">
    <source>
        <dbReference type="EMBL" id="KKU16344.1"/>
    </source>
</evidence>
<dbReference type="Gene3D" id="2.40.10.10">
    <property type="entry name" value="Trypsin-like serine proteases"/>
    <property type="match status" value="1"/>
</dbReference>
<dbReference type="InterPro" id="IPR043504">
    <property type="entry name" value="Peptidase_S1_PA_chymotrypsin"/>
</dbReference>
<comment type="caution">
    <text evidence="1">The sequence shown here is derived from an EMBL/GenBank/DDBJ whole genome shotgun (WGS) entry which is preliminary data.</text>
</comment>
<organism evidence="1 2">
    <name type="scientific">Candidatus Giovannonibacteria bacterium GW2011_GWB1_45_9b</name>
    <dbReference type="NCBI Taxonomy" id="1618653"/>
    <lineage>
        <taxon>Bacteria</taxon>
        <taxon>Candidatus Giovannoniibacteriota</taxon>
    </lineage>
</organism>
<dbReference type="SUPFAM" id="SSF50494">
    <property type="entry name" value="Trypsin-like serine proteases"/>
    <property type="match status" value="1"/>
</dbReference>
<dbReference type="EMBL" id="LCLL01000012">
    <property type="protein sequence ID" value="KKU16344.1"/>
    <property type="molecule type" value="Genomic_DNA"/>
</dbReference>
<name>A0A0G1N710_9BACT</name>
<proteinExistence type="predicted"/>
<dbReference type="PROSITE" id="PS51257">
    <property type="entry name" value="PROKAR_LIPOPROTEIN"/>
    <property type="match status" value="1"/>
</dbReference>
<dbReference type="InterPro" id="IPR009003">
    <property type="entry name" value="Peptidase_S1_PA"/>
</dbReference>
<evidence type="ECO:0008006" key="3">
    <source>
        <dbReference type="Google" id="ProtNLM"/>
    </source>
</evidence>
<reference evidence="1 2" key="1">
    <citation type="journal article" date="2015" name="Nature">
        <title>rRNA introns, odd ribosomes, and small enigmatic genomes across a large radiation of phyla.</title>
        <authorList>
            <person name="Brown C.T."/>
            <person name="Hug L.A."/>
            <person name="Thomas B.C."/>
            <person name="Sharon I."/>
            <person name="Castelle C.J."/>
            <person name="Singh A."/>
            <person name="Wilkins M.J."/>
            <person name="Williams K.H."/>
            <person name="Banfield J.F."/>
        </authorList>
    </citation>
    <scope>NUCLEOTIDE SEQUENCE [LARGE SCALE GENOMIC DNA]</scope>
</reference>
<dbReference type="Pfam" id="PF13365">
    <property type="entry name" value="Trypsin_2"/>
    <property type="match status" value="1"/>
</dbReference>
<evidence type="ECO:0000313" key="2">
    <source>
        <dbReference type="Proteomes" id="UP000034020"/>
    </source>
</evidence>
<dbReference type="AlphaFoldDB" id="A0A0G1N710"/>
<protein>
    <recommendedName>
        <fullName evidence="3">Serine protease</fullName>
    </recommendedName>
</protein>
<sequence length="245" mass="26363">MSKRIFVVSWILVLACVCVPSVFSGPGPVQSSADKLIVVQFNIAQQDMLTTCLATGTPIGGGVIITVEHLFKDDAELLAIGFAVKQPMDKVLTGCYTGGCSTIRFPMRLTKLGEEDDVAVLKADLRYVMNMMRNTPWTAREHRDIVALYALLVKGIPIATEELAIDDPVFFAGFPFGGPLVVDEGMFYTNSVDTLTCNGTAERGMSGGAMLNSKGAIVGFIANKLQGNGKNWVRGPAVRVVSKIR</sequence>